<accession>A0A1B2EX86</accession>
<dbReference type="KEGG" id="moc:BB934_41120"/>
<sequence>MLCACQKASLRQPDMQHYHFNLTGGYRLCPDPTGLTLAGPEAARQHALEDARALLESWMARNLRRLLPR</sequence>
<dbReference type="AlphaFoldDB" id="A0A1B2EX86"/>
<evidence type="ECO:0000259" key="1">
    <source>
        <dbReference type="Pfam" id="PF21834"/>
    </source>
</evidence>
<keyword evidence="2" id="KW-0614">Plasmid</keyword>
<name>A0A1B2EX86_9HYPH</name>
<dbReference type="Pfam" id="PF21834">
    <property type="entry name" value="DUF6894"/>
    <property type="match status" value="1"/>
</dbReference>
<gene>
    <name evidence="2" type="ORF">BB934_41120</name>
</gene>
<evidence type="ECO:0000313" key="2">
    <source>
        <dbReference type="EMBL" id="ANY84589.1"/>
    </source>
</evidence>
<dbReference type="EMBL" id="CP016619">
    <property type="protein sequence ID" value="ANY84589.1"/>
    <property type="molecule type" value="Genomic_DNA"/>
</dbReference>
<feature type="domain" description="DUF6894" evidence="1">
    <location>
        <begin position="17"/>
        <end position="61"/>
    </location>
</feature>
<protein>
    <recommendedName>
        <fullName evidence="1">DUF6894 domain-containing protein</fullName>
    </recommendedName>
</protein>
<organism evidence="2">
    <name type="scientific">Microvirga ossetica</name>
    <dbReference type="NCBI Taxonomy" id="1882682"/>
    <lineage>
        <taxon>Bacteria</taxon>
        <taxon>Pseudomonadati</taxon>
        <taxon>Pseudomonadota</taxon>
        <taxon>Alphaproteobacteria</taxon>
        <taxon>Hyphomicrobiales</taxon>
        <taxon>Methylobacteriaceae</taxon>
        <taxon>Microvirga</taxon>
    </lineage>
</organism>
<reference evidence="2" key="1">
    <citation type="submission" date="2016-07" db="EMBL/GenBank/DDBJ databases">
        <title>Microvirga ossetica sp. nov. a new species of rhizobia isolated from root nodules of the legume species Vicia alpestris Steven originated from North Ossetia region in the Caucasus.</title>
        <authorList>
            <person name="Safronova V.I."/>
            <person name="Kuznetsova I.G."/>
            <person name="Sazanova A.L."/>
            <person name="Belimov A."/>
            <person name="Andronov E."/>
            <person name="Osledkin Y.S."/>
            <person name="Onishchuk O.P."/>
            <person name="Kurchak O.N."/>
            <person name="Shaposhnikov A.I."/>
            <person name="Willems A."/>
            <person name="Tikhonovich I.A."/>
        </authorList>
    </citation>
    <scope>NUCLEOTIDE SEQUENCE [LARGE SCALE GENOMIC DNA]</scope>
    <source>
        <strain evidence="2">V5/3M</strain>
        <plasmid evidence="2">unnamed2</plasmid>
    </source>
</reference>
<geneLocation type="plasmid" evidence="2">
    <name>unnamed2</name>
</geneLocation>
<proteinExistence type="predicted"/>
<dbReference type="InterPro" id="IPR054189">
    <property type="entry name" value="DUF6894"/>
</dbReference>